<comment type="caution">
    <text evidence="1">The sequence shown here is derived from an EMBL/GenBank/DDBJ whole genome shotgun (WGS) entry which is preliminary data.</text>
</comment>
<gene>
    <name evidence="1" type="ORF">FAZ69_20235</name>
</gene>
<proteinExistence type="predicted"/>
<sequence>MNYNSLHVPLNIGTWQCMLVLAREYYSLGGGFWDPFSNADERKKQERQIEEDRRTFDLYFRPNYDFRRLIASDIDAILSFLSQHLNVAHWDLPTDNAGIERSLKQAVEDEKLVPIVNRDWRCFPMTYRPTPAPLRWPPTVNSPVVHATPYVGGLSATIASQPALAGEEAISGSASDGSSGFDWLGDAQPFTYAEDASTADVEQSAGMFLTPVEEAECEAQLNADMDECSAWYAAKPSSWGVCRERAMQRYANCLRGFG</sequence>
<evidence type="ECO:0000313" key="1">
    <source>
        <dbReference type="EMBL" id="TKC86952.1"/>
    </source>
</evidence>
<protein>
    <submittedName>
        <fullName evidence="1">Uncharacterized protein</fullName>
    </submittedName>
</protein>
<dbReference type="Proteomes" id="UP000305539">
    <property type="component" value="Unassembled WGS sequence"/>
</dbReference>
<accession>A0A4U1I1D2</accession>
<dbReference type="AlphaFoldDB" id="A0A4U1I1D2"/>
<dbReference type="EMBL" id="SWJE01000010">
    <property type="protein sequence ID" value="TKC86952.1"/>
    <property type="molecule type" value="Genomic_DNA"/>
</dbReference>
<name>A0A4U1I1D2_9BURK</name>
<organism evidence="1 2">
    <name type="scientific">Trinickia terrae</name>
    <dbReference type="NCBI Taxonomy" id="2571161"/>
    <lineage>
        <taxon>Bacteria</taxon>
        <taxon>Pseudomonadati</taxon>
        <taxon>Pseudomonadota</taxon>
        <taxon>Betaproteobacteria</taxon>
        <taxon>Burkholderiales</taxon>
        <taxon>Burkholderiaceae</taxon>
        <taxon>Trinickia</taxon>
    </lineage>
</organism>
<evidence type="ECO:0000313" key="2">
    <source>
        <dbReference type="Proteomes" id="UP000305539"/>
    </source>
</evidence>
<dbReference type="OrthoDB" id="9115117at2"/>
<reference evidence="1 2" key="1">
    <citation type="submission" date="2019-04" db="EMBL/GenBank/DDBJ databases">
        <title>Trinickia sp. 7GSK02, isolated from subtropical forest soil.</title>
        <authorList>
            <person name="Gao Z.-H."/>
            <person name="Qiu L.-H."/>
        </authorList>
    </citation>
    <scope>NUCLEOTIDE SEQUENCE [LARGE SCALE GENOMIC DNA]</scope>
    <source>
        <strain evidence="1 2">7GSK02</strain>
    </source>
</reference>
<dbReference type="RefSeq" id="WP_136896845.1">
    <property type="nucleotide sequence ID" value="NZ_SWJE01000010.1"/>
</dbReference>
<keyword evidence="2" id="KW-1185">Reference proteome</keyword>